<feature type="compositionally biased region" description="Polar residues" evidence="1">
    <location>
        <begin position="428"/>
        <end position="449"/>
    </location>
</feature>
<feature type="compositionally biased region" description="Pro residues" evidence="1">
    <location>
        <begin position="479"/>
        <end position="507"/>
    </location>
</feature>
<gene>
    <name evidence="2" type="ORF">T440DRAFT_148508</name>
</gene>
<evidence type="ECO:0000313" key="3">
    <source>
        <dbReference type="Proteomes" id="UP000799423"/>
    </source>
</evidence>
<dbReference type="EMBL" id="MU006315">
    <property type="protein sequence ID" value="KAF2848842.1"/>
    <property type="molecule type" value="Genomic_DNA"/>
</dbReference>
<feature type="region of interest" description="Disordered" evidence="1">
    <location>
        <begin position="114"/>
        <end position="165"/>
    </location>
</feature>
<feature type="region of interest" description="Disordered" evidence="1">
    <location>
        <begin position="1"/>
        <end position="84"/>
    </location>
</feature>
<keyword evidence="3" id="KW-1185">Reference proteome</keyword>
<accession>A0A6A7B0D9</accession>
<feature type="region of interest" description="Disordered" evidence="1">
    <location>
        <begin position="322"/>
        <end position="353"/>
    </location>
</feature>
<feature type="compositionally biased region" description="Polar residues" evidence="1">
    <location>
        <begin position="395"/>
        <end position="421"/>
    </location>
</feature>
<reference evidence="2" key="1">
    <citation type="submission" date="2020-01" db="EMBL/GenBank/DDBJ databases">
        <authorList>
            <consortium name="DOE Joint Genome Institute"/>
            <person name="Haridas S."/>
            <person name="Albert R."/>
            <person name="Binder M."/>
            <person name="Bloem J."/>
            <person name="Labutti K."/>
            <person name="Salamov A."/>
            <person name="Andreopoulos B."/>
            <person name="Baker S.E."/>
            <person name="Barry K."/>
            <person name="Bills G."/>
            <person name="Bluhm B.H."/>
            <person name="Cannon C."/>
            <person name="Castanera R."/>
            <person name="Culley D.E."/>
            <person name="Daum C."/>
            <person name="Ezra D."/>
            <person name="Gonzalez J.B."/>
            <person name="Henrissat B."/>
            <person name="Kuo A."/>
            <person name="Liang C."/>
            <person name="Lipzen A."/>
            <person name="Lutzoni F."/>
            <person name="Magnuson J."/>
            <person name="Mondo S."/>
            <person name="Nolan M."/>
            <person name="Ohm R."/>
            <person name="Pangilinan J."/>
            <person name="Park H.-J."/>
            <person name="Ramirez L."/>
            <person name="Alfaro M."/>
            <person name="Sun H."/>
            <person name="Tritt A."/>
            <person name="Yoshinaga Y."/>
            <person name="Zwiers L.-H."/>
            <person name="Turgeon B.G."/>
            <person name="Goodwin S.B."/>
            <person name="Spatafora J.W."/>
            <person name="Crous P.W."/>
            <person name="Grigoriev I.V."/>
        </authorList>
    </citation>
    <scope>NUCLEOTIDE SEQUENCE</scope>
    <source>
        <strain evidence="2">IPT5</strain>
    </source>
</reference>
<feature type="compositionally biased region" description="Polar residues" evidence="1">
    <location>
        <begin position="322"/>
        <end position="342"/>
    </location>
</feature>
<evidence type="ECO:0000313" key="2">
    <source>
        <dbReference type="EMBL" id="KAF2848842.1"/>
    </source>
</evidence>
<protein>
    <submittedName>
        <fullName evidence="2">Uncharacterized protein</fullName>
    </submittedName>
</protein>
<sequence length="507" mass="55936">MDSRIHKLMQRIKPRSRQGTPSIPAEPAEDASEVSSSSSSETSPEIIPDTPPEPVLRVVNPDESLVANGSDRSASAPPRTWLGLNPFLVRNNTRPVREPLNLDNLPRIELFDRPYEFNNGRPGPSEPSEEAPPNKESQGRESNESGPEKDTSDVDGAKSNNSSMKSLSYTSFNIDGFRLDDFDVTRHLSLPRSHGSSSVATTVFGVGTNQSVEEDSLLEPNEYYTELQLAQRNRIRCPVCHVANPWDRTNPLANCDSCGADFTRELEGVDPVRQRASTVERDARILPGLEYDRGLRLITDNQGPLRPERAIVDVLDARNMSGNTLSAPNNATSGPSGSSENLSPPLEINLSANDNSPKSIVIQTIRGAESVVVPRSGRFLTIYFEMRRAPISRHQVLTRSTEPAETKFQGTVANQSTQQPCTRKPQSRQRYPANTSRRYGSHSNNTNGSKIKRHNTLPQSSDRASRAYSHTAMPTTGRRPPPSRYNPKPPVPYNSTTPWPPPPPGPR</sequence>
<feature type="compositionally biased region" description="Basic residues" evidence="1">
    <location>
        <begin position="1"/>
        <end position="16"/>
    </location>
</feature>
<feature type="compositionally biased region" description="Low complexity" evidence="1">
    <location>
        <begin position="33"/>
        <end position="45"/>
    </location>
</feature>
<proteinExistence type="predicted"/>
<organism evidence="2 3">
    <name type="scientific">Plenodomus tracheiphilus IPT5</name>
    <dbReference type="NCBI Taxonomy" id="1408161"/>
    <lineage>
        <taxon>Eukaryota</taxon>
        <taxon>Fungi</taxon>
        <taxon>Dikarya</taxon>
        <taxon>Ascomycota</taxon>
        <taxon>Pezizomycotina</taxon>
        <taxon>Dothideomycetes</taxon>
        <taxon>Pleosporomycetidae</taxon>
        <taxon>Pleosporales</taxon>
        <taxon>Pleosporineae</taxon>
        <taxon>Leptosphaeriaceae</taxon>
        <taxon>Plenodomus</taxon>
    </lineage>
</organism>
<name>A0A6A7B0D9_9PLEO</name>
<dbReference type="Proteomes" id="UP000799423">
    <property type="component" value="Unassembled WGS sequence"/>
</dbReference>
<dbReference type="OrthoDB" id="10586106at2759"/>
<dbReference type="AlphaFoldDB" id="A0A6A7B0D9"/>
<feature type="region of interest" description="Disordered" evidence="1">
    <location>
        <begin position="394"/>
        <end position="507"/>
    </location>
</feature>
<evidence type="ECO:0000256" key="1">
    <source>
        <dbReference type="SAM" id="MobiDB-lite"/>
    </source>
</evidence>
<feature type="compositionally biased region" description="Basic and acidic residues" evidence="1">
    <location>
        <begin position="137"/>
        <end position="156"/>
    </location>
</feature>